<gene>
    <name evidence="2" type="ORF">JM93_04340</name>
</gene>
<evidence type="ECO:0000313" key="2">
    <source>
        <dbReference type="EMBL" id="TWI79569.1"/>
    </source>
</evidence>
<accession>A0A562SE73</accession>
<dbReference type="EMBL" id="VLLF01000014">
    <property type="protein sequence ID" value="TWI79569.1"/>
    <property type="molecule type" value="Genomic_DNA"/>
</dbReference>
<evidence type="ECO:0000313" key="3">
    <source>
        <dbReference type="Proteomes" id="UP000320593"/>
    </source>
</evidence>
<comment type="caution">
    <text evidence="2">The sequence shown here is derived from an EMBL/GenBank/DDBJ whole genome shotgun (WGS) entry which is preliminary data.</text>
</comment>
<keyword evidence="1" id="KW-0175">Coiled coil</keyword>
<dbReference type="OrthoDB" id="7678298at2"/>
<sequence length="136" mass="15305">MAPKSAVTSLAKTCEAIANGRFDDVDDLYQVITDTESPEDIRALAESFAGMVVQVEAREFHSSQLISDLQATKRKLEAAEQRLRKENVVLRSKLQKYDVAYDKDEAASEVEKVAESEYFKNLQAQARSLRARFKST</sequence>
<organism evidence="2 3">
    <name type="scientific">Roseibium hamelinense</name>
    <dbReference type="NCBI Taxonomy" id="150831"/>
    <lineage>
        <taxon>Bacteria</taxon>
        <taxon>Pseudomonadati</taxon>
        <taxon>Pseudomonadota</taxon>
        <taxon>Alphaproteobacteria</taxon>
        <taxon>Hyphomicrobiales</taxon>
        <taxon>Stappiaceae</taxon>
        <taxon>Roseibium</taxon>
    </lineage>
</organism>
<dbReference type="RefSeq" id="WP_145347616.1">
    <property type="nucleotide sequence ID" value="NZ_SMLY01000058.1"/>
</dbReference>
<reference evidence="2 3" key="1">
    <citation type="submission" date="2019-07" db="EMBL/GenBank/DDBJ databases">
        <title>Genomic Encyclopedia of Archaeal and Bacterial Type Strains, Phase II (KMG-II): from individual species to whole genera.</title>
        <authorList>
            <person name="Goeker M."/>
        </authorList>
    </citation>
    <scope>NUCLEOTIDE SEQUENCE [LARGE SCALE GENOMIC DNA]</scope>
    <source>
        <strain evidence="2 3">ATCC BAA-252</strain>
    </source>
</reference>
<proteinExistence type="predicted"/>
<dbReference type="AlphaFoldDB" id="A0A562SE73"/>
<feature type="coiled-coil region" evidence="1">
    <location>
        <begin position="62"/>
        <end position="96"/>
    </location>
</feature>
<protein>
    <submittedName>
        <fullName evidence="2">Uncharacterized protein</fullName>
    </submittedName>
</protein>
<name>A0A562SE73_9HYPH</name>
<dbReference type="Proteomes" id="UP000320593">
    <property type="component" value="Unassembled WGS sequence"/>
</dbReference>
<keyword evidence="3" id="KW-1185">Reference proteome</keyword>
<evidence type="ECO:0000256" key="1">
    <source>
        <dbReference type="SAM" id="Coils"/>
    </source>
</evidence>